<dbReference type="Proteomes" id="UP000243887">
    <property type="component" value="Unassembled WGS sequence"/>
</dbReference>
<dbReference type="STRING" id="1150112.SAMN04487893_10167"/>
<name>A0A1I3KUF2_9FLAO</name>
<organism evidence="1 2">
    <name type="scientific">Myroides guanonis</name>
    <dbReference type="NCBI Taxonomy" id="1150112"/>
    <lineage>
        <taxon>Bacteria</taxon>
        <taxon>Pseudomonadati</taxon>
        <taxon>Bacteroidota</taxon>
        <taxon>Flavobacteriia</taxon>
        <taxon>Flavobacteriales</taxon>
        <taxon>Flavobacteriaceae</taxon>
        <taxon>Myroides</taxon>
    </lineage>
</organism>
<keyword evidence="2" id="KW-1185">Reference proteome</keyword>
<evidence type="ECO:0000313" key="1">
    <source>
        <dbReference type="EMBL" id="SFI76112.1"/>
    </source>
</evidence>
<proteinExistence type="predicted"/>
<dbReference type="AlphaFoldDB" id="A0A1I3KUF2"/>
<accession>A0A1I3KUF2</accession>
<reference evidence="2" key="1">
    <citation type="submission" date="2016-10" db="EMBL/GenBank/DDBJ databases">
        <authorList>
            <person name="Varghese N."/>
            <person name="Submissions S."/>
        </authorList>
    </citation>
    <scope>NUCLEOTIDE SEQUENCE [LARGE SCALE GENOMIC DNA]</scope>
    <source>
        <strain evidence="2">DSM 26542</strain>
    </source>
</reference>
<dbReference type="EMBL" id="FORU01000001">
    <property type="protein sequence ID" value="SFI76112.1"/>
    <property type="molecule type" value="Genomic_DNA"/>
</dbReference>
<gene>
    <name evidence="1" type="ORF">SAMN04487893_10167</name>
</gene>
<sequence length="39" mass="4881">MKYRVSEPNIWLLYRFFVDNDGYSMMVNCEKEHVNLYFK</sequence>
<evidence type="ECO:0000313" key="2">
    <source>
        <dbReference type="Proteomes" id="UP000243887"/>
    </source>
</evidence>
<protein>
    <submittedName>
        <fullName evidence="1">Uncharacterized protein</fullName>
    </submittedName>
</protein>